<dbReference type="GO" id="GO:0016787">
    <property type="term" value="F:hydrolase activity"/>
    <property type="evidence" value="ECO:0007669"/>
    <property type="project" value="UniProtKB-KW"/>
</dbReference>
<evidence type="ECO:0000256" key="6">
    <source>
        <dbReference type="ARBA" id="ARBA00023125"/>
    </source>
</evidence>
<keyword evidence="5" id="KW-0067">ATP-binding</keyword>
<dbReference type="EMBL" id="ACSJ01000016">
    <property type="protein sequence ID" value="EES90366.1"/>
    <property type="molecule type" value="Genomic_DNA"/>
</dbReference>
<dbReference type="GO" id="GO:0005524">
    <property type="term" value="F:ATP binding"/>
    <property type="evidence" value="ECO:0007669"/>
    <property type="project" value="UniProtKB-KW"/>
</dbReference>
<evidence type="ECO:0000256" key="5">
    <source>
        <dbReference type="ARBA" id="ARBA00022840"/>
    </source>
</evidence>
<keyword evidence="2" id="KW-0227">DNA damage</keyword>
<keyword evidence="3" id="KW-0378">Hydrolase</keyword>
<dbReference type="Pfam" id="PF12705">
    <property type="entry name" value="PDDEXK_1"/>
    <property type="match status" value="1"/>
</dbReference>
<dbReference type="GO" id="GO:0003677">
    <property type="term" value="F:DNA binding"/>
    <property type="evidence" value="ECO:0007669"/>
    <property type="project" value="UniProtKB-KW"/>
</dbReference>
<evidence type="ECO:0000256" key="1">
    <source>
        <dbReference type="ARBA" id="ARBA00022741"/>
    </source>
</evidence>
<accession>A0A9P2G5P0</accession>
<evidence type="ECO:0000259" key="8">
    <source>
        <dbReference type="Pfam" id="PF12705"/>
    </source>
</evidence>
<dbReference type="InterPro" id="IPR038726">
    <property type="entry name" value="PDDEXK_AddAB-type"/>
</dbReference>
<dbReference type="Proteomes" id="UP000006160">
    <property type="component" value="Unassembled WGS sequence"/>
</dbReference>
<evidence type="ECO:0000256" key="4">
    <source>
        <dbReference type="ARBA" id="ARBA00022806"/>
    </source>
</evidence>
<name>A0A9P2G5P0_CLOBO</name>
<gene>
    <name evidence="9" type="ORF">CLG_B2207</name>
</gene>
<evidence type="ECO:0000256" key="2">
    <source>
        <dbReference type="ARBA" id="ARBA00022763"/>
    </source>
</evidence>
<dbReference type="GO" id="GO:0004386">
    <property type="term" value="F:helicase activity"/>
    <property type="evidence" value="ECO:0007669"/>
    <property type="project" value="UniProtKB-KW"/>
</dbReference>
<keyword evidence="7" id="KW-0234">DNA repair</keyword>
<protein>
    <recommendedName>
        <fullName evidence="8">PD-(D/E)XK endonuclease-like domain-containing protein</fullName>
    </recommendedName>
</protein>
<comment type="caution">
    <text evidence="9">The sequence shown here is derived from an EMBL/GenBank/DDBJ whole genome shotgun (WGS) entry which is preliminary data.</text>
</comment>
<keyword evidence="1" id="KW-0547">Nucleotide-binding</keyword>
<proteinExistence type="predicted"/>
<sequence>MRKTKEQLNQIKEKYGVDELWSWSKYHSYKTDPYGWYLKYLKHEKETKQSIYGVEGGVCHDIIEQFYLGEIKYEQMIEEYENKLFEINLSGLKYNRKDKKANEKIANKYEECVRLFYKEHIPIKHKAITEQFILIKVGKHIFQGYIDFIHKDENNNYIITDWKTSTIYQGKKIDKEKGQLVLYAEGLIQKGVSINKIKIRWDFLKYCKLTYTLAGIDKETKQHKTSTKNVLRNEWVKSIESNLKMWLKKIKQYDELQIEDMVATAIENNNLDNMPEDIQQKYKREDCYVYIPLTKDSIDELKEDIIDTINEIKLNKKAYDCTEDDRIWWTTIDKSNEFYFANLCGYSAKQHKPYKEYLDDLNLFVKDRENNEEETDDSWLNELD</sequence>
<organism evidence="9 10">
    <name type="scientific">Clostridium botulinum D str. 1873</name>
    <dbReference type="NCBI Taxonomy" id="592027"/>
    <lineage>
        <taxon>Bacteria</taxon>
        <taxon>Bacillati</taxon>
        <taxon>Bacillota</taxon>
        <taxon>Clostridia</taxon>
        <taxon>Eubacteriales</taxon>
        <taxon>Clostridiaceae</taxon>
        <taxon>Clostridium</taxon>
    </lineage>
</organism>
<evidence type="ECO:0000313" key="9">
    <source>
        <dbReference type="EMBL" id="EES90366.1"/>
    </source>
</evidence>
<evidence type="ECO:0000256" key="7">
    <source>
        <dbReference type="ARBA" id="ARBA00023204"/>
    </source>
</evidence>
<evidence type="ECO:0000256" key="3">
    <source>
        <dbReference type="ARBA" id="ARBA00022801"/>
    </source>
</evidence>
<feature type="domain" description="PD-(D/E)XK endonuclease-like" evidence="8">
    <location>
        <begin position="21"/>
        <end position="242"/>
    </location>
</feature>
<dbReference type="GO" id="GO:0006281">
    <property type="term" value="P:DNA repair"/>
    <property type="evidence" value="ECO:0007669"/>
    <property type="project" value="UniProtKB-KW"/>
</dbReference>
<keyword evidence="4" id="KW-0347">Helicase</keyword>
<keyword evidence="6" id="KW-0238">DNA-binding</keyword>
<dbReference type="AlphaFoldDB" id="A0A9P2G5P0"/>
<reference evidence="9 10" key="1">
    <citation type="submission" date="2009-10" db="EMBL/GenBank/DDBJ databases">
        <authorList>
            <person name="Shrivastava S."/>
            <person name="Brinkac L.B."/>
            <person name="Brown J.L."/>
            <person name="Bruce D.B."/>
            <person name="Detter C."/>
            <person name="Green L.D."/>
            <person name="Munk C.A."/>
            <person name="Rogers Y.C."/>
            <person name="Tapia R."/>
            <person name="Saunders E.S."/>
            <person name="Sims D.R."/>
            <person name="Smith L.A."/>
            <person name="Smith T.J."/>
            <person name="Sutton G."/>
            <person name="Brettin T."/>
        </authorList>
    </citation>
    <scope>NUCLEOTIDE SEQUENCE [LARGE SCALE GENOMIC DNA]</scope>
    <source>
        <strain evidence="10">D str. 1873</strain>
    </source>
</reference>
<evidence type="ECO:0000313" key="10">
    <source>
        <dbReference type="Proteomes" id="UP000006160"/>
    </source>
</evidence>